<sequence length="77" mass="8544">MTDCGCEVARKNLEDYLHGELQGVNCDEIEQHLETCLPCKDEHTVGVTLTNKVKSACCETAPEQLKKTIVYSIESLS</sequence>
<dbReference type="Pfam" id="PF13490">
    <property type="entry name" value="zf-HC2"/>
    <property type="match status" value="1"/>
</dbReference>
<evidence type="ECO:0000313" key="3">
    <source>
        <dbReference type="EMBL" id="CAB4639429.1"/>
    </source>
</evidence>
<evidence type="ECO:0000259" key="1">
    <source>
        <dbReference type="Pfam" id="PF13490"/>
    </source>
</evidence>
<dbReference type="EMBL" id="CAEZTM010000070">
    <property type="protein sequence ID" value="CAB4578827.1"/>
    <property type="molecule type" value="Genomic_DNA"/>
</dbReference>
<reference evidence="3" key="1">
    <citation type="submission" date="2020-05" db="EMBL/GenBank/DDBJ databases">
        <authorList>
            <person name="Chiriac C."/>
            <person name="Salcher M."/>
            <person name="Ghai R."/>
            <person name="Kavagutti S V."/>
        </authorList>
    </citation>
    <scope>NUCLEOTIDE SEQUENCE</scope>
</reference>
<proteinExistence type="predicted"/>
<evidence type="ECO:0000313" key="2">
    <source>
        <dbReference type="EMBL" id="CAB4578827.1"/>
    </source>
</evidence>
<accession>A0A6J6JUP3</accession>
<dbReference type="AlphaFoldDB" id="A0A6J6JUP3"/>
<protein>
    <submittedName>
        <fullName evidence="3">Unannotated protein</fullName>
    </submittedName>
</protein>
<dbReference type="InterPro" id="IPR027383">
    <property type="entry name" value="Znf_put"/>
</dbReference>
<organism evidence="3">
    <name type="scientific">freshwater metagenome</name>
    <dbReference type="NCBI Taxonomy" id="449393"/>
    <lineage>
        <taxon>unclassified sequences</taxon>
        <taxon>metagenomes</taxon>
        <taxon>ecological metagenomes</taxon>
    </lineage>
</organism>
<name>A0A6J6JUP3_9ZZZZ</name>
<feature type="domain" description="Putative zinc-finger" evidence="1">
    <location>
        <begin position="6"/>
        <end position="39"/>
    </location>
</feature>
<gene>
    <name evidence="2" type="ORF">UFOPK1684_01242</name>
    <name evidence="3" type="ORF">UFOPK2158_00443</name>
</gene>
<dbReference type="EMBL" id="CAEZVY010000033">
    <property type="protein sequence ID" value="CAB4639429.1"/>
    <property type="molecule type" value="Genomic_DNA"/>
</dbReference>